<dbReference type="InterPro" id="IPR012347">
    <property type="entry name" value="Ferritin-like"/>
</dbReference>
<dbReference type="RefSeq" id="WP_071929205.1">
    <property type="nucleotide sequence ID" value="NZ_CP018082.1"/>
</dbReference>
<evidence type="ECO:0000259" key="1">
    <source>
        <dbReference type="Pfam" id="PF14530"/>
    </source>
</evidence>
<proteinExistence type="predicted"/>
<dbReference type="Pfam" id="PF14530">
    <property type="entry name" value="DUF4439"/>
    <property type="match status" value="1"/>
</dbReference>
<keyword evidence="3" id="KW-1185">Reference proteome</keyword>
<dbReference type="InterPro" id="IPR029447">
    <property type="entry name" value="DUF4439"/>
</dbReference>
<evidence type="ECO:0000313" key="3">
    <source>
        <dbReference type="Proteomes" id="UP000183810"/>
    </source>
</evidence>
<dbReference type="Proteomes" id="UP000183810">
    <property type="component" value="Chromosome"/>
</dbReference>
<gene>
    <name evidence="2" type="ORF">BOX37_21095</name>
</gene>
<dbReference type="AlphaFoldDB" id="A0A1J0VVB9"/>
<protein>
    <recommendedName>
        <fullName evidence="1">DUF4439 domain-containing protein</fullName>
    </recommendedName>
</protein>
<dbReference type="OrthoDB" id="5192349at2"/>
<organism evidence="2 3">
    <name type="scientific">Nocardia mangyaensis</name>
    <dbReference type="NCBI Taxonomy" id="2213200"/>
    <lineage>
        <taxon>Bacteria</taxon>
        <taxon>Bacillati</taxon>
        <taxon>Actinomycetota</taxon>
        <taxon>Actinomycetes</taxon>
        <taxon>Mycobacteriales</taxon>
        <taxon>Nocardiaceae</taxon>
        <taxon>Nocardia</taxon>
    </lineage>
</organism>
<evidence type="ECO:0000313" key="2">
    <source>
        <dbReference type="EMBL" id="APE36016.1"/>
    </source>
</evidence>
<feature type="domain" description="DUF4439" evidence="1">
    <location>
        <begin position="7"/>
        <end position="142"/>
    </location>
</feature>
<accession>A0A1J0VVB9</accession>
<dbReference type="KEGG" id="nsl:BOX37_21095"/>
<dbReference type="CDD" id="cd00657">
    <property type="entry name" value="Ferritin_like"/>
    <property type="match status" value="1"/>
</dbReference>
<dbReference type="SUPFAM" id="SSF47240">
    <property type="entry name" value="Ferritin-like"/>
    <property type="match status" value="1"/>
</dbReference>
<name>A0A1J0VVB9_9NOCA</name>
<dbReference type="EMBL" id="CP018082">
    <property type="protein sequence ID" value="APE36016.1"/>
    <property type="molecule type" value="Genomic_DNA"/>
</dbReference>
<dbReference type="Gene3D" id="1.20.1260.10">
    <property type="match status" value="1"/>
</dbReference>
<dbReference type="InterPro" id="IPR009078">
    <property type="entry name" value="Ferritin-like_SF"/>
</dbReference>
<reference evidence="2" key="1">
    <citation type="submission" date="2016-11" db="EMBL/GenBank/DDBJ databases">
        <authorList>
            <person name="Jaros S."/>
            <person name="Januszkiewicz K."/>
            <person name="Wedrychowicz H."/>
        </authorList>
    </citation>
    <scope>NUCLEOTIDE SEQUENCE [LARGE SCALE GENOMIC DNA]</scope>
    <source>
        <strain evidence="2">Y48</strain>
    </source>
</reference>
<sequence length="143" mass="15096">MTDQRQALQAALDSEHAAVYSYGVIAAYANNDRARLVAEFSAAHRARRDATIELLEADGTAPEAPDAAYNPPFPVDNPIPAAQLAVAVESDCAAAWLAAVERATEPAVRVTATQALTEAAVRRARWQVILGADPVTVSFPGKA</sequence>